<keyword evidence="1" id="KW-0812">Transmembrane</keyword>
<accession>W4UZ22</accession>
<evidence type="ECO:0000313" key="2">
    <source>
        <dbReference type="EMBL" id="GAE85828.1"/>
    </source>
</evidence>
<keyword evidence="1" id="KW-0472">Membrane</keyword>
<organism evidence="2 3">
    <name type="scientific">Bacteroides reticulotermitis JCM 10512</name>
    <dbReference type="NCBI Taxonomy" id="1445607"/>
    <lineage>
        <taxon>Bacteria</taxon>
        <taxon>Pseudomonadati</taxon>
        <taxon>Bacteroidota</taxon>
        <taxon>Bacteroidia</taxon>
        <taxon>Bacteroidales</taxon>
        <taxon>Bacteroidaceae</taxon>
        <taxon>Bacteroides</taxon>
    </lineage>
</organism>
<dbReference type="EMBL" id="BAIV01000032">
    <property type="protein sequence ID" value="GAE85828.1"/>
    <property type="molecule type" value="Genomic_DNA"/>
</dbReference>
<protein>
    <submittedName>
        <fullName evidence="2">Uncharacterized protein</fullName>
    </submittedName>
</protein>
<keyword evidence="3" id="KW-1185">Reference proteome</keyword>
<sequence length="61" mass="7019">MKIVIGTVPVFILAAFIEGFLTRHTQLPDLLRLSIILLSLAFILFYYIYLPNRKKHGVTKT</sequence>
<evidence type="ECO:0000313" key="3">
    <source>
        <dbReference type="Proteomes" id="UP000019131"/>
    </source>
</evidence>
<proteinExistence type="predicted"/>
<dbReference type="AlphaFoldDB" id="W4UZ22"/>
<dbReference type="STRING" id="1445607.JCM10512_4292"/>
<gene>
    <name evidence="2" type="ORF">JCM10512_4292</name>
</gene>
<keyword evidence="1" id="KW-1133">Transmembrane helix</keyword>
<comment type="caution">
    <text evidence="2">The sequence shown here is derived from an EMBL/GenBank/DDBJ whole genome shotgun (WGS) entry which is preliminary data.</text>
</comment>
<evidence type="ECO:0000256" key="1">
    <source>
        <dbReference type="SAM" id="Phobius"/>
    </source>
</evidence>
<reference evidence="2 3" key="1">
    <citation type="journal article" date="2014" name="Genome Announc.">
        <title>Draft Genome Sequence of Bacteroides reticulotermitis Strain JCM 10512T, Isolated from the Gut of a Termite.</title>
        <authorList>
            <person name="Yuki M."/>
            <person name="Oshima K."/>
            <person name="Suda W."/>
            <person name="Sakamoto M."/>
            <person name="Iida T."/>
            <person name="Hattori M."/>
            <person name="Ohkuma M."/>
        </authorList>
    </citation>
    <scope>NUCLEOTIDE SEQUENCE [LARGE SCALE GENOMIC DNA]</scope>
    <source>
        <strain evidence="2 3">JCM 10512</strain>
    </source>
</reference>
<feature type="transmembrane region" description="Helical" evidence="1">
    <location>
        <begin position="29"/>
        <end position="50"/>
    </location>
</feature>
<name>W4UZ22_9BACE</name>
<dbReference type="Proteomes" id="UP000019131">
    <property type="component" value="Unassembled WGS sequence"/>
</dbReference>